<reference evidence="5 6" key="1">
    <citation type="submission" date="2025-04" db="UniProtKB">
        <authorList>
            <consortium name="RefSeq"/>
        </authorList>
    </citation>
    <scope>IDENTIFICATION</scope>
    <source>
        <tissue evidence="5 6">Gonads</tissue>
    </source>
</reference>
<feature type="coiled-coil region" evidence="1">
    <location>
        <begin position="283"/>
        <end position="339"/>
    </location>
</feature>
<evidence type="ECO:0000313" key="5">
    <source>
        <dbReference type="RefSeq" id="XP_013406432.1"/>
    </source>
</evidence>
<feature type="region of interest" description="Disordered" evidence="2">
    <location>
        <begin position="90"/>
        <end position="120"/>
    </location>
</feature>
<feature type="region of interest" description="Disordered" evidence="2">
    <location>
        <begin position="1222"/>
        <end position="1257"/>
    </location>
</feature>
<dbReference type="RefSeq" id="XP_013406432.1">
    <property type="nucleotide sequence ID" value="XM_013550978.1"/>
</dbReference>
<dbReference type="KEGG" id="lak:106170920"/>
<dbReference type="OMA" id="NEQQCER"/>
<dbReference type="InterPro" id="IPR035897">
    <property type="entry name" value="Toll_tir_struct_dom_sf"/>
</dbReference>
<protein>
    <submittedName>
        <fullName evidence="5 6">Uncharacterized protein LOC106170920 isoform X1</fullName>
    </submittedName>
</protein>
<name>A0A1S3J7Z4_LINAN</name>
<feature type="compositionally biased region" description="Polar residues" evidence="2">
    <location>
        <begin position="107"/>
        <end position="120"/>
    </location>
</feature>
<evidence type="ECO:0000313" key="4">
    <source>
        <dbReference type="Proteomes" id="UP000085678"/>
    </source>
</evidence>
<feature type="compositionally biased region" description="Basic and acidic residues" evidence="2">
    <location>
        <begin position="1047"/>
        <end position="1059"/>
    </location>
</feature>
<feature type="compositionally biased region" description="Polar residues" evidence="2">
    <location>
        <begin position="542"/>
        <end position="564"/>
    </location>
</feature>
<feature type="region of interest" description="Disordered" evidence="2">
    <location>
        <begin position="1032"/>
        <end position="1075"/>
    </location>
</feature>
<feature type="compositionally biased region" description="Polar residues" evidence="2">
    <location>
        <begin position="583"/>
        <end position="602"/>
    </location>
</feature>
<dbReference type="GO" id="GO:0007165">
    <property type="term" value="P:signal transduction"/>
    <property type="evidence" value="ECO:0007669"/>
    <property type="project" value="InterPro"/>
</dbReference>
<dbReference type="GeneID" id="106170920"/>
<feature type="compositionally biased region" description="Polar residues" evidence="2">
    <location>
        <begin position="501"/>
        <end position="525"/>
    </location>
</feature>
<feature type="compositionally biased region" description="Polar residues" evidence="2">
    <location>
        <begin position="842"/>
        <end position="866"/>
    </location>
</feature>
<dbReference type="Proteomes" id="UP000085678">
    <property type="component" value="Unplaced"/>
</dbReference>
<organism evidence="4 6">
    <name type="scientific">Lingula anatina</name>
    <name type="common">Brachiopod</name>
    <name type="synonym">Lingula unguis</name>
    <dbReference type="NCBI Taxonomy" id="7574"/>
    <lineage>
        <taxon>Eukaryota</taxon>
        <taxon>Metazoa</taxon>
        <taxon>Spiralia</taxon>
        <taxon>Lophotrochozoa</taxon>
        <taxon>Brachiopoda</taxon>
        <taxon>Linguliformea</taxon>
        <taxon>Lingulata</taxon>
        <taxon>Lingulida</taxon>
        <taxon>Linguloidea</taxon>
        <taxon>Lingulidae</taxon>
        <taxon>Lingula</taxon>
    </lineage>
</organism>
<dbReference type="Gene3D" id="3.40.50.10140">
    <property type="entry name" value="Toll/interleukin-1 receptor homology (TIR) domain"/>
    <property type="match status" value="1"/>
</dbReference>
<feature type="region of interest" description="Disordered" evidence="2">
    <location>
        <begin position="1"/>
        <end position="75"/>
    </location>
</feature>
<proteinExistence type="predicted"/>
<feature type="compositionally biased region" description="Low complexity" evidence="2">
    <location>
        <begin position="65"/>
        <end position="75"/>
    </location>
</feature>
<feature type="compositionally biased region" description="Polar residues" evidence="2">
    <location>
        <begin position="1227"/>
        <end position="1246"/>
    </location>
</feature>
<feature type="compositionally biased region" description="Basic residues" evidence="2">
    <location>
        <begin position="791"/>
        <end position="808"/>
    </location>
</feature>
<feature type="region of interest" description="Disordered" evidence="2">
    <location>
        <begin position="1302"/>
        <end position="1401"/>
    </location>
</feature>
<keyword evidence="4" id="KW-1185">Reference proteome</keyword>
<feature type="compositionally biased region" description="Basic and acidic residues" evidence="2">
    <location>
        <begin position="761"/>
        <end position="777"/>
    </location>
</feature>
<feature type="region of interest" description="Disordered" evidence="2">
    <location>
        <begin position="630"/>
        <end position="942"/>
    </location>
</feature>
<feature type="region of interest" description="Disordered" evidence="2">
    <location>
        <begin position="479"/>
        <end position="613"/>
    </location>
</feature>
<evidence type="ECO:0000256" key="1">
    <source>
        <dbReference type="SAM" id="Coils"/>
    </source>
</evidence>
<feature type="compositionally biased region" description="Pro residues" evidence="2">
    <location>
        <begin position="823"/>
        <end position="838"/>
    </location>
</feature>
<evidence type="ECO:0000313" key="6">
    <source>
        <dbReference type="RefSeq" id="XP_013406433.1"/>
    </source>
</evidence>
<feature type="compositionally biased region" description="Basic and acidic residues" evidence="2">
    <location>
        <begin position="718"/>
        <end position="727"/>
    </location>
</feature>
<feature type="compositionally biased region" description="Low complexity" evidence="2">
    <location>
        <begin position="630"/>
        <end position="642"/>
    </location>
</feature>
<gene>
    <name evidence="5 6" type="primary">LOC106170920</name>
</gene>
<feature type="compositionally biased region" description="Polar residues" evidence="2">
    <location>
        <begin position="892"/>
        <end position="928"/>
    </location>
</feature>
<sequence>MSTVRCTLPMQAGICDSGEKEEDEDKSSDKQKGHKVWTSDDSGQMDSGLETDVVRSGSSEDVEPDAAPFSPTSAFAPTIPIKLPAKFSQSLLSTKESPSDDKEDDTSGIQPSDDVNSLDSGIHSLSVSDIDEKDLPLKLRIPQYDALLLYDERDKTDALELRDILETDDKLLLKDKSHIKICTTDDEVFCEIQSDLQQIDTAVECSTFILMYMSEHFVGDKWLDLQRDEIIMTCISEEEKKWCVIPLWTVPKRKAPFKIPFGLRSLRGIDIGSIDQYFYRSVKNVFDAKLSQKEKRRKALEDEKQTVIEKLKQKKQLAQKRLEFEREEEQKQLESEKKLFFAKQQKEAQDAEHHRKFEILYQQLQTSKQTQNHLLQEEILRQDKERQQKRYQISMEKIQHGEITMKNPSQQPIPPEMMAYQMQGQPFLQQYPVNQGHAGSHNMNFYGHPPVPQYSWPYPAPPGHPYFGVPEPFPYHGSHGQPYMGQSQPVLNPGLQGYGMPSQQPGYSQYSGRPQMLESQLSTVSMCPPPQSNEQQCERQEIQNSSPAAQSSTPVSATKTPDNQTGGGGVQMGHGDDHPVVTASHQTSVSQHNNMAAATSQGDIMGTERHDGSDVVADCSLTPVTSTGVLSTTATAGSLTSVVPPPLSITRTNREPTEQEDDSMVESSETGNGGDEKLEDSTELPIHKISSPSKEYRPLARNRRQGESAQFVKSKKKMGLDDGEREICGVVTGGPQTEVMGGESANAGHRGASPVARMKKRDPGADHEATGSHRKGENSSSYEESDGKSGPHSHRSSRVVKEVHHHYYGARPETTSKGSERPPVAPAPTPAAIPPQPPTQIINIYNSSGIQIGNHNTAVVGQSQDVVTDGPESPQDGQSSPIRPPEGPASPDSVNEWDTTLDRTSVQKPSSSTPCNSTVPGQVRTTSRGPNLPPLLPANGLLTDRNNQAQTRDQDRIFPGQDNVIAYHDQETGKAKTPHSSLLFQDNEESTSTHVSLSDSVVPSILPVATKTPVATAKPTVRIKPVAAVSPIRPQVTPGNSGDLSETDPKSVSHQDDTIPKQPIGSRGGSPDVQGNWDQTALKLPVGTNDTQMAVLKPFDSVDDTSVKQVGGDSEENAVRSTASPPVHNEMLAGIPSHLRNVNESEPASGVNLSHNSYNMDNLYPSNTEGVDSITQLKRQAQQEDLELNVGRGYNGDESDEFVNLGTEAVAMSHKNITHLENPAASHHSTGPSSEQSSEQYISRNPSEVRSEESGLGASLDASAKRIKPAFVKPKLAVVPPANVIDPQKHVVELALENPQEQSCEASQVMSPGSSGLGRSVLGESGSPGPEHPVQSQLPPSKLAEGMPSFSTEPVHQNVPVMNPVQNSQRNDTLEKDTLDSEDGSESSGRDANAKKKCIIQ</sequence>
<dbReference type="InterPro" id="IPR000157">
    <property type="entry name" value="TIR_dom"/>
</dbReference>
<keyword evidence="1" id="KW-0175">Coiled coil</keyword>
<dbReference type="RefSeq" id="XP_013406433.1">
    <property type="nucleotide sequence ID" value="XM_013550979.1"/>
</dbReference>
<accession>A0A1S3J7Z4</accession>
<feature type="compositionally biased region" description="Polar residues" evidence="2">
    <location>
        <begin position="1302"/>
        <end position="1314"/>
    </location>
</feature>
<feature type="domain" description="TIR" evidence="3">
    <location>
        <begin position="142"/>
        <end position="286"/>
    </location>
</feature>
<dbReference type="PROSITE" id="PS50104">
    <property type="entry name" value="TIR"/>
    <property type="match status" value="1"/>
</dbReference>
<evidence type="ECO:0000256" key="2">
    <source>
        <dbReference type="SAM" id="MobiDB-lite"/>
    </source>
</evidence>
<evidence type="ECO:0000259" key="3">
    <source>
        <dbReference type="PROSITE" id="PS50104"/>
    </source>
</evidence>